<dbReference type="PANTHER" id="PTHR46481:SF10">
    <property type="entry name" value="ZINC FINGER BED DOMAIN-CONTAINING PROTEIN 39"/>
    <property type="match status" value="1"/>
</dbReference>
<evidence type="ECO:0000256" key="3">
    <source>
        <dbReference type="ARBA" id="ARBA00022771"/>
    </source>
</evidence>
<keyword evidence="2" id="KW-0479">Metal-binding</keyword>
<dbReference type="SUPFAM" id="SSF53098">
    <property type="entry name" value="Ribonuclease H-like"/>
    <property type="match status" value="1"/>
</dbReference>
<reference evidence="6 7" key="1">
    <citation type="submission" date="2019-08" db="EMBL/GenBank/DDBJ databases">
        <title>The genome of the soybean aphid Biotype 1, its phylome, world population structure and adaptation to the North American continent.</title>
        <authorList>
            <person name="Giordano R."/>
            <person name="Donthu R.K."/>
            <person name="Hernandez A.G."/>
            <person name="Wright C.L."/>
            <person name="Zimin A.V."/>
        </authorList>
    </citation>
    <scope>NUCLEOTIDE SEQUENCE [LARGE SCALE GENOMIC DNA]</scope>
    <source>
        <tissue evidence="6">Whole aphids</tissue>
    </source>
</reference>
<proteinExistence type="predicted"/>
<accession>A0A6G0TCC6</accession>
<evidence type="ECO:0000313" key="6">
    <source>
        <dbReference type="EMBL" id="KAE9530593.1"/>
    </source>
</evidence>
<dbReference type="GO" id="GO:0008270">
    <property type="term" value="F:zinc ion binding"/>
    <property type="evidence" value="ECO:0007669"/>
    <property type="project" value="UniProtKB-KW"/>
</dbReference>
<keyword evidence="4" id="KW-0862">Zinc</keyword>
<evidence type="ECO:0000313" key="7">
    <source>
        <dbReference type="Proteomes" id="UP000475862"/>
    </source>
</evidence>
<feature type="non-terminal residue" evidence="6">
    <location>
        <position position="278"/>
    </location>
</feature>
<dbReference type="Proteomes" id="UP000475862">
    <property type="component" value="Unassembled WGS sequence"/>
</dbReference>
<sequence>MYMIFKDNQPVCIVEGKGFKLVIKTLDPLYNIPKTLATSTNFSLTTDISDIYTNIQTQSYLGIAAQFANSTTFTLKSDILGVNDLRERHTSKYLAEKCSDVLRKFSGGDGKLIQEVPTRWNSTFYIQQFFSSHLYVNEILNKNSTATEISSTLCVLDITEVIKVLNPLEAVTRELCGDFYVTSSVIIPMVHILQNKIITNKTTIISSKLKVGLIEQYQNCFSNIESVTSVGIAIIIDPRFKKIYFQLSVALSKALRTVSDKLKKPADQDIPGPSPNLI</sequence>
<dbReference type="EMBL" id="VYZN01000042">
    <property type="protein sequence ID" value="KAE9530593.1"/>
    <property type="molecule type" value="Genomic_DNA"/>
</dbReference>
<keyword evidence="5" id="KW-0539">Nucleus</keyword>
<evidence type="ECO:0000256" key="2">
    <source>
        <dbReference type="ARBA" id="ARBA00022723"/>
    </source>
</evidence>
<name>A0A6G0TCC6_APHGL</name>
<comment type="subcellular location">
    <subcellularLocation>
        <location evidence="1">Nucleus</location>
    </subcellularLocation>
</comment>
<dbReference type="AlphaFoldDB" id="A0A6G0TCC6"/>
<evidence type="ECO:0000256" key="1">
    <source>
        <dbReference type="ARBA" id="ARBA00004123"/>
    </source>
</evidence>
<comment type="caution">
    <text evidence="6">The sequence shown here is derived from an EMBL/GenBank/DDBJ whole genome shotgun (WGS) entry which is preliminary data.</text>
</comment>
<evidence type="ECO:0000256" key="4">
    <source>
        <dbReference type="ARBA" id="ARBA00022833"/>
    </source>
</evidence>
<evidence type="ECO:0000256" key="5">
    <source>
        <dbReference type="ARBA" id="ARBA00023242"/>
    </source>
</evidence>
<dbReference type="InterPro" id="IPR052035">
    <property type="entry name" value="ZnF_BED_domain_contain"/>
</dbReference>
<dbReference type="OrthoDB" id="6614444at2759"/>
<dbReference type="SUPFAM" id="SSF140996">
    <property type="entry name" value="Hermes dimerisation domain"/>
    <property type="match status" value="1"/>
</dbReference>
<gene>
    <name evidence="6" type="ORF">AGLY_011055</name>
</gene>
<dbReference type="PANTHER" id="PTHR46481">
    <property type="entry name" value="ZINC FINGER BED DOMAIN-CONTAINING PROTEIN 4"/>
    <property type="match status" value="1"/>
</dbReference>
<dbReference type="GO" id="GO:0005634">
    <property type="term" value="C:nucleus"/>
    <property type="evidence" value="ECO:0007669"/>
    <property type="project" value="UniProtKB-SubCell"/>
</dbReference>
<dbReference type="InterPro" id="IPR012337">
    <property type="entry name" value="RNaseH-like_sf"/>
</dbReference>
<protein>
    <submittedName>
        <fullName evidence="6">Uncharacterized protein</fullName>
    </submittedName>
</protein>
<organism evidence="6 7">
    <name type="scientific">Aphis glycines</name>
    <name type="common">Soybean aphid</name>
    <dbReference type="NCBI Taxonomy" id="307491"/>
    <lineage>
        <taxon>Eukaryota</taxon>
        <taxon>Metazoa</taxon>
        <taxon>Ecdysozoa</taxon>
        <taxon>Arthropoda</taxon>
        <taxon>Hexapoda</taxon>
        <taxon>Insecta</taxon>
        <taxon>Pterygota</taxon>
        <taxon>Neoptera</taxon>
        <taxon>Paraneoptera</taxon>
        <taxon>Hemiptera</taxon>
        <taxon>Sternorrhyncha</taxon>
        <taxon>Aphidomorpha</taxon>
        <taxon>Aphidoidea</taxon>
        <taxon>Aphididae</taxon>
        <taxon>Aphidini</taxon>
        <taxon>Aphis</taxon>
        <taxon>Aphis</taxon>
    </lineage>
</organism>
<keyword evidence="7" id="KW-1185">Reference proteome</keyword>
<keyword evidence="3" id="KW-0863">Zinc-finger</keyword>